<keyword evidence="3" id="KW-1185">Reference proteome</keyword>
<protein>
    <recommendedName>
        <fullName evidence="1">Type VI secretion system effector TseH-like domain-containing protein</fullName>
    </recommendedName>
</protein>
<dbReference type="Proteomes" id="UP001318301">
    <property type="component" value="Unassembled WGS sequence"/>
</dbReference>
<dbReference type="EMBL" id="SEWW01000002">
    <property type="protein sequence ID" value="NGZ43629.1"/>
    <property type="molecule type" value="Genomic_DNA"/>
</dbReference>
<feature type="domain" description="Type VI secretion system effector TseH-like" evidence="1">
    <location>
        <begin position="14"/>
        <end position="170"/>
    </location>
</feature>
<sequence>MNFPMSTLKHNGFAISLAWPETLCKKTGAWYDYLMHILGISKNNYYRVGHAAVILIYEKNGDCHYFDFGRYHAPNGHGRVRNKGTDFDLEIPIRAKIEDGTIRNLREIFQYVEKNKSCHGTGNLIGSYCPIDFKKAYIKAISMQQKGAIEYGPFIWNGTNCSRFVRTVILFGKPSFRFWYRLFIPLTFTPTPAWNVVALKSYHSNQLEQKNDIYSYSKIEKYPC</sequence>
<name>A0ABX0ET37_9BACT</name>
<comment type="caution">
    <text evidence="2">The sequence shown here is derived from an EMBL/GenBank/DDBJ whole genome shotgun (WGS) entry which is preliminary data.</text>
</comment>
<accession>A0ABX0ET37</accession>
<evidence type="ECO:0000313" key="2">
    <source>
        <dbReference type="EMBL" id="NGZ43629.1"/>
    </source>
</evidence>
<dbReference type="InterPro" id="IPR057382">
    <property type="entry name" value="TseH"/>
</dbReference>
<organism evidence="2 3">
    <name type="scientific">Aquirufa beregesia</name>
    <dbReference type="NCBI Taxonomy" id="2516556"/>
    <lineage>
        <taxon>Bacteria</taxon>
        <taxon>Pseudomonadati</taxon>
        <taxon>Bacteroidota</taxon>
        <taxon>Cytophagia</taxon>
        <taxon>Cytophagales</taxon>
        <taxon>Flectobacillaceae</taxon>
        <taxon>Aquirufa</taxon>
    </lineage>
</organism>
<evidence type="ECO:0000259" key="1">
    <source>
        <dbReference type="Pfam" id="PF25218"/>
    </source>
</evidence>
<reference evidence="2 3" key="1">
    <citation type="submission" date="2019-02" db="EMBL/GenBank/DDBJ databases">
        <title>Genome of a new Bacteroidetes strain.</title>
        <authorList>
            <person name="Pitt A."/>
        </authorList>
    </citation>
    <scope>NUCLEOTIDE SEQUENCE [LARGE SCALE GENOMIC DNA]</scope>
    <source>
        <strain evidence="2 3">50C-KIRBA</strain>
    </source>
</reference>
<gene>
    <name evidence="2" type="ORF">EWU23_03985</name>
</gene>
<proteinExistence type="predicted"/>
<evidence type="ECO:0000313" key="3">
    <source>
        <dbReference type="Proteomes" id="UP001318301"/>
    </source>
</evidence>
<dbReference type="Pfam" id="PF25218">
    <property type="entry name" value="TseH"/>
    <property type="match status" value="1"/>
</dbReference>